<accession>A0ACC2L7J4</accession>
<name>A0ACC2L7J4_PERAE</name>
<protein>
    <submittedName>
        <fullName evidence="1">Uncharacterized protein</fullName>
    </submittedName>
</protein>
<sequence length="186" mass="21145">MASRYLEIVKASLSDDDNMVVVAYGLGTMGFCRIGDDAYTHIHCNAPMDDVIYHKDILTDRMFVIPRVVERLSGRHETRHFEVFYFSLEEWTRDKTFKKLTKVESLGNRVGHSSSKIVIASQFPGLKGNCIYFTDNLMQGYYQSSDGCCGSGVFNLEDGTIEELFTDRFHPMMSPPIWIATPPYSS</sequence>
<organism evidence="1 2">
    <name type="scientific">Persea americana</name>
    <name type="common">Avocado</name>
    <dbReference type="NCBI Taxonomy" id="3435"/>
    <lineage>
        <taxon>Eukaryota</taxon>
        <taxon>Viridiplantae</taxon>
        <taxon>Streptophyta</taxon>
        <taxon>Embryophyta</taxon>
        <taxon>Tracheophyta</taxon>
        <taxon>Spermatophyta</taxon>
        <taxon>Magnoliopsida</taxon>
        <taxon>Magnoliidae</taxon>
        <taxon>Laurales</taxon>
        <taxon>Lauraceae</taxon>
        <taxon>Persea</taxon>
    </lineage>
</organism>
<keyword evidence="2" id="KW-1185">Reference proteome</keyword>
<evidence type="ECO:0000313" key="2">
    <source>
        <dbReference type="Proteomes" id="UP001234297"/>
    </source>
</evidence>
<evidence type="ECO:0000313" key="1">
    <source>
        <dbReference type="EMBL" id="KAJ8629400.1"/>
    </source>
</evidence>
<dbReference type="EMBL" id="CM056815">
    <property type="protein sequence ID" value="KAJ8629400.1"/>
    <property type="molecule type" value="Genomic_DNA"/>
</dbReference>
<proteinExistence type="predicted"/>
<comment type="caution">
    <text evidence="1">The sequence shown here is derived from an EMBL/GenBank/DDBJ whole genome shotgun (WGS) entry which is preliminary data.</text>
</comment>
<gene>
    <name evidence="1" type="ORF">MRB53_022723</name>
</gene>
<reference evidence="1 2" key="1">
    <citation type="journal article" date="2022" name="Hortic Res">
        <title>A haplotype resolved chromosomal level avocado genome allows analysis of novel avocado genes.</title>
        <authorList>
            <person name="Nath O."/>
            <person name="Fletcher S.J."/>
            <person name="Hayward A."/>
            <person name="Shaw L.M."/>
            <person name="Masouleh A.K."/>
            <person name="Furtado A."/>
            <person name="Henry R.J."/>
            <person name="Mitter N."/>
        </authorList>
    </citation>
    <scope>NUCLEOTIDE SEQUENCE [LARGE SCALE GENOMIC DNA]</scope>
    <source>
        <strain evidence="2">cv. Hass</strain>
    </source>
</reference>
<dbReference type="Proteomes" id="UP001234297">
    <property type="component" value="Chromosome 7"/>
</dbReference>